<feature type="domain" description="C2H2-type" evidence="1">
    <location>
        <begin position="135"/>
        <end position="157"/>
    </location>
</feature>
<proteinExistence type="predicted"/>
<dbReference type="InterPro" id="IPR036236">
    <property type="entry name" value="Znf_C2H2_sf"/>
</dbReference>
<gene>
    <name evidence="2" type="ORF">HYC85_015641</name>
</gene>
<evidence type="ECO:0000313" key="3">
    <source>
        <dbReference type="Proteomes" id="UP000593564"/>
    </source>
</evidence>
<reference evidence="2 3" key="2">
    <citation type="submission" date="2020-07" db="EMBL/GenBank/DDBJ databases">
        <title>Genome assembly of wild tea tree DASZ reveals pedigree and selection history of tea varieties.</title>
        <authorList>
            <person name="Zhang W."/>
        </authorList>
    </citation>
    <scope>NUCLEOTIDE SEQUENCE [LARGE SCALE GENOMIC DNA]</scope>
    <source>
        <strain evidence="3">cv. G240</strain>
        <tissue evidence="2">Leaf</tissue>
    </source>
</reference>
<comment type="caution">
    <text evidence="2">The sequence shown here is derived from an EMBL/GenBank/DDBJ whole genome shotgun (WGS) entry which is preliminary data.</text>
</comment>
<sequence length="226" mass="24970">MLSLVCGIISGGKSTELLQLPCTNTLLRSSILGTDPIWLLEETAKVEMDEEMIFLDNVMPVEIALKREREYRRKVEALQKQQQSDSMNDTSHLKGPLLSLAGTKRKAPSTNSQGICSLQISRDQAFQKQPAGLVCTVCKATFSTLCYLKQHCESQAHKDKLLQMKNGGYALSNPLLCKLCNATGSSIIVLEGHLNGTKHAASLQELEIAKLGREGEAQIFNEKHWN</sequence>
<dbReference type="SUPFAM" id="SSF57667">
    <property type="entry name" value="beta-beta-alpha zinc fingers"/>
    <property type="match status" value="2"/>
</dbReference>
<dbReference type="InterPro" id="IPR013087">
    <property type="entry name" value="Znf_C2H2_type"/>
</dbReference>
<dbReference type="Pfam" id="PF12874">
    <property type="entry name" value="zf-met"/>
    <property type="match status" value="2"/>
</dbReference>
<dbReference type="EMBL" id="JACBKZ010000007">
    <property type="protein sequence ID" value="KAF5945413.1"/>
    <property type="molecule type" value="Genomic_DNA"/>
</dbReference>
<dbReference type="AlphaFoldDB" id="A0A7J7GXC0"/>
<dbReference type="InterPro" id="IPR003604">
    <property type="entry name" value="Matrin/U1-like-C_Znf_C2H2"/>
</dbReference>
<dbReference type="GO" id="GO:0008270">
    <property type="term" value="F:zinc ion binding"/>
    <property type="evidence" value="ECO:0007669"/>
    <property type="project" value="InterPro"/>
</dbReference>
<protein>
    <recommendedName>
        <fullName evidence="1">C2H2-type domain-containing protein</fullName>
    </recommendedName>
</protein>
<dbReference type="PROSITE" id="PS00028">
    <property type="entry name" value="ZINC_FINGER_C2H2_1"/>
    <property type="match status" value="1"/>
</dbReference>
<accession>A0A7J7GXC0</accession>
<name>A0A7J7GXC0_CAMSI</name>
<reference evidence="3" key="1">
    <citation type="journal article" date="2020" name="Nat. Commun.">
        <title>Genome assembly of wild tea tree DASZ reveals pedigree and selection history of tea varieties.</title>
        <authorList>
            <person name="Zhang W."/>
            <person name="Zhang Y."/>
            <person name="Qiu H."/>
            <person name="Guo Y."/>
            <person name="Wan H."/>
            <person name="Zhang X."/>
            <person name="Scossa F."/>
            <person name="Alseekh S."/>
            <person name="Zhang Q."/>
            <person name="Wang P."/>
            <person name="Xu L."/>
            <person name="Schmidt M.H."/>
            <person name="Jia X."/>
            <person name="Li D."/>
            <person name="Zhu A."/>
            <person name="Guo F."/>
            <person name="Chen W."/>
            <person name="Ni D."/>
            <person name="Usadel B."/>
            <person name="Fernie A.R."/>
            <person name="Wen W."/>
        </authorList>
    </citation>
    <scope>NUCLEOTIDE SEQUENCE [LARGE SCALE GENOMIC DNA]</scope>
    <source>
        <strain evidence="3">cv. G240</strain>
    </source>
</reference>
<dbReference type="PANTHER" id="PTHR47487">
    <property type="entry name" value="OS06G0651300 PROTEIN-RELATED"/>
    <property type="match status" value="1"/>
</dbReference>
<dbReference type="Gene3D" id="3.30.160.60">
    <property type="entry name" value="Classic Zinc Finger"/>
    <property type="match status" value="1"/>
</dbReference>
<organism evidence="2 3">
    <name type="scientific">Camellia sinensis</name>
    <name type="common">Tea plant</name>
    <name type="synonym">Thea sinensis</name>
    <dbReference type="NCBI Taxonomy" id="4442"/>
    <lineage>
        <taxon>Eukaryota</taxon>
        <taxon>Viridiplantae</taxon>
        <taxon>Streptophyta</taxon>
        <taxon>Embryophyta</taxon>
        <taxon>Tracheophyta</taxon>
        <taxon>Spermatophyta</taxon>
        <taxon>Magnoliopsida</taxon>
        <taxon>eudicotyledons</taxon>
        <taxon>Gunneridae</taxon>
        <taxon>Pentapetalae</taxon>
        <taxon>asterids</taxon>
        <taxon>Ericales</taxon>
        <taxon>Theaceae</taxon>
        <taxon>Camellia</taxon>
    </lineage>
</organism>
<dbReference type="PANTHER" id="PTHR47487:SF20">
    <property type="entry name" value="ZINC FINGER, U1-TYPE-RELATED"/>
    <property type="match status" value="1"/>
</dbReference>
<dbReference type="Proteomes" id="UP000593564">
    <property type="component" value="Unassembled WGS sequence"/>
</dbReference>
<evidence type="ECO:0000313" key="2">
    <source>
        <dbReference type="EMBL" id="KAF5945413.1"/>
    </source>
</evidence>
<keyword evidence="3" id="KW-1185">Reference proteome</keyword>
<evidence type="ECO:0000259" key="1">
    <source>
        <dbReference type="PROSITE" id="PS00028"/>
    </source>
</evidence>
<dbReference type="SMART" id="SM00355">
    <property type="entry name" value="ZnF_C2H2"/>
    <property type="match status" value="2"/>
</dbReference>
<dbReference type="GO" id="GO:0003676">
    <property type="term" value="F:nucleic acid binding"/>
    <property type="evidence" value="ECO:0007669"/>
    <property type="project" value="InterPro"/>
</dbReference>
<dbReference type="SMART" id="SM00451">
    <property type="entry name" value="ZnF_U1"/>
    <property type="match status" value="2"/>
</dbReference>